<dbReference type="PANTHER" id="PTHR12220">
    <property type="entry name" value="50S/60S RIBOSOMAL PROTEIN L16"/>
    <property type="match status" value="1"/>
</dbReference>
<dbReference type="PANTHER" id="PTHR12220:SF13">
    <property type="entry name" value="LARGE RIBOSOMAL SUBUNIT PROTEIN UL16M"/>
    <property type="match status" value="1"/>
</dbReference>
<name>A0AAN5BQZ8_ASPOZ</name>
<comment type="similarity">
    <text evidence="1 4">Belongs to the universal ribosomal protein uL16 family.</text>
</comment>
<dbReference type="PROSITE" id="PS00701">
    <property type="entry name" value="RIBOSOMAL_L16_2"/>
    <property type="match status" value="1"/>
</dbReference>
<dbReference type="InterPro" id="IPR000114">
    <property type="entry name" value="Ribosomal_uL16_bact-type"/>
</dbReference>
<proteinExistence type="inferred from homology"/>
<dbReference type="SUPFAM" id="SSF54686">
    <property type="entry name" value="Ribosomal protein L16p/L10e"/>
    <property type="match status" value="1"/>
</dbReference>
<dbReference type="NCBIfam" id="TIGR01164">
    <property type="entry name" value="rplP_bact"/>
    <property type="match status" value="1"/>
</dbReference>
<dbReference type="InterPro" id="IPR036920">
    <property type="entry name" value="Ribosomal_uL16_sf"/>
</dbReference>
<evidence type="ECO:0000313" key="5">
    <source>
        <dbReference type="EMBL" id="GMG28257.1"/>
    </source>
</evidence>
<dbReference type="PRINTS" id="PR00060">
    <property type="entry name" value="RIBOSOMALL16"/>
</dbReference>
<evidence type="ECO:0000256" key="4">
    <source>
        <dbReference type="RuleBase" id="RU004413"/>
    </source>
</evidence>
<protein>
    <submittedName>
        <fullName evidence="5">Unnamed protein product</fullName>
    </submittedName>
</protein>
<comment type="caution">
    <text evidence="5">The sequence shown here is derived from an EMBL/GenBank/DDBJ whole genome shotgun (WGS) entry which is preliminary data.</text>
</comment>
<evidence type="ECO:0000256" key="3">
    <source>
        <dbReference type="ARBA" id="ARBA00023274"/>
    </source>
</evidence>
<evidence type="ECO:0000256" key="1">
    <source>
        <dbReference type="ARBA" id="ARBA00008931"/>
    </source>
</evidence>
<dbReference type="CDD" id="cd01433">
    <property type="entry name" value="Ribosomal_L16_L10e"/>
    <property type="match status" value="1"/>
</dbReference>
<dbReference type="GO" id="GO:0005762">
    <property type="term" value="C:mitochondrial large ribosomal subunit"/>
    <property type="evidence" value="ECO:0007669"/>
    <property type="project" value="TreeGrafter"/>
</dbReference>
<dbReference type="FunFam" id="3.90.1170.10:FF:000003">
    <property type="entry name" value="54S ribosomal protein L16, mitochondrial"/>
    <property type="match status" value="1"/>
</dbReference>
<dbReference type="Proteomes" id="UP001165205">
    <property type="component" value="Unassembled WGS sequence"/>
</dbReference>
<dbReference type="AlphaFoldDB" id="A0AAN5BQZ8"/>
<dbReference type="EMBL" id="BSYA01000043">
    <property type="protein sequence ID" value="GMG28257.1"/>
    <property type="molecule type" value="Genomic_DNA"/>
</dbReference>
<keyword evidence="2 4" id="KW-0689">Ribosomal protein</keyword>
<dbReference type="Pfam" id="PF00252">
    <property type="entry name" value="Ribosomal_L16"/>
    <property type="match status" value="1"/>
</dbReference>
<dbReference type="InterPro" id="IPR020798">
    <property type="entry name" value="Ribosomal_uL16_CS"/>
</dbReference>
<organism evidence="5 6">
    <name type="scientific">Aspergillus oryzae</name>
    <name type="common">Yellow koji mold</name>
    <dbReference type="NCBI Taxonomy" id="5062"/>
    <lineage>
        <taxon>Eukaryota</taxon>
        <taxon>Fungi</taxon>
        <taxon>Dikarya</taxon>
        <taxon>Ascomycota</taxon>
        <taxon>Pezizomycotina</taxon>
        <taxon>Eurotiomycetes</taxon>
        <taxon>Eurotiomycetidae</taxon>
        <taxon>Eurotiales</taxon>
        <taxon>Aspergillaceae</taxon>
        <taxon>Aspergillus</taxon>
        <taxon>Aspergillus subgen. Circumdati</taxon>
    </lineage>
</organism>
<reference evidence="5" key="1">
    <citation type="submission" date="2023-04" db="EMBL/GenBank/DDBJ databases">
        <title>Aspergillus oryzae NBRC 4228.</title>
        <authorList>
            <person name="Ichikawa N."/>
            <person name="Sato H."/>
            <person name="Tonouchi N."/>
        </authorList>
    </citation>
    <scope>NUCLEOTIDE SEQUENCE</scope>
    <source>
        <strain evidence="5">NBRC 4228</strain>
    </source>
</reference>
<sequence>MTITEYRQLDRKTRRAALSSCRRRDLIGLHKEHAHGPCPNLVLPVSDWGKVGLVDTPIVWKSSSNIANSLRKGPGIRSHHGLHDEDVLGASIGPFPAYLYVGFLSIRIFLYRAGKLTVSTLGLSTTFTASPLSRCFSTTSPALDWLTPKFMETSKSPKGRPHVATGGSSRGTTVVWGDYGLRMKDHDRRLPASSLKIAEETIKRRLRGMNYTLYKRVSANIGVYTKGNEQRMGKGKGKFDYWTAKVGVSRIVFELKGDIHEKVAREAFRLAGHKLPGKHSSRSTNGPVTVPH</sequence>
<gene>
    <name evidence="5" type="ORF">Aory04_000472000</name>
</gene>
<dbReference type="GO" id="GO:0019843">
    <property type="term" value="F:rRNA binding"/>
    <property type="evidence" value="ECO:0007669"/>
    <property type="project" value="InterPro"/>
</dbReference>
<dbReference type="GO" id="GO:0003735">
    <property type="term" value="F:structural constituent of ribosome"/>
    <property type="evidence" value="ECO:0007669"/>
    <property type="project" value="InterPro"/>
</dbReference>
<dbReference type="InterPro" id="IPR016180">
    <property type="entry name" value="Ribosomal_uL16_dom"/>
</dbReference>
<evidence type="ECO:0000256" key="2">
    <source>
        <dbReference type="ARBA" id="ARBA00022980"/>
    </source>
</evidence>
<keyword evidence="3 4" id="KW-0687">Ribonucleoprotein</keyword>
<accession>A0AAN5BQZ8</accession>
<evidence type="ECO:0000313" key="6">
    <source>
        <dbReference type="Proteomes" id="UP001165205"/>
    </source>
</evidence>
<dbReference type="GO" id="GO:0032543">
    <property type="term" value="P:mitochondrial translation"/>
    <property type="evidence" value="ECO:0007669"/>
    <property type="project" value="TreeGrafter"/>
</dbReference>
<dbReference type="InterPro" id="IPR047873">
    <property type="entry name" value="Ribosomal_uL16"/>
</dbReference>
<dbReference type="Gene3D" id="3.90.1170.10">
    <property type="entry name" value="Ribosomal protein L10e/L16"/>
    <property type="match status" value="1"/>
</dbReference>